<evidence type="ECO:0000313" key="2">
    <source>
        <dbReference type="Proteomes" id="UP000183002"/>
    </source>
</evidence>
<keyword evidence="2" id="KW-1185">Reference proteome</keyword>
<reference evidence="1 2" key="1">
    <citation type="submission" date="2016-10" db="EMBL/GenBank/DDBJ databases">
        <authorList>
            <person name="de Groot N.N."/>
        </authorList>
    </citation>
    <scope>NUCLEOTIDE SEQUENCE [LARGE SCALE GENOMIC DNA]</scope>
    <source>
        <strain evidence="1 2">CGMCC 1.10836</strain>
    </source>
</reference>
<dbReference type="EMBL" id="FOCO01000007">
    <property type="protein sequence ID" value="SEN10263.1"/>
    <property type="molecule type" value="Genomic_DNA"/>
</dbReference>
<dbReference type="Proteomes" id="UP000183002">
    <property type="component" value="Unassembled WGS sequence"/>
</dbReference>
<dbReference type="AlphaFoldDB" id="A0A1H8DSR3"/>
<accession>A0A1H8DSR3</accession>
<sequence length="95" mass="9823">MLFGGAGDDTFVVDYARPDITAPSQINDYTPGDTLEVQYAPQFDASGGEVLPLITLSLNAANTGSIIMFNGATIADVIGGQALTPGQIILAPLPR</sequence>
<organism evidence="1 2">
    <name type="scientific">Pseudorhodobacter antarcticus</name>
    <dbReference type="NCBI Taxonomy" id="1077947"/>
    <lineage>
        <taxon>Bacteria</taxon>
        <taxon>Pseudomonadati</taxon>
        <taxon>Pseudomonadota</taxon>
        <taxon>Alphaproteobacteria</taxon>
        <taxon>Rhodobacterales</taxon>
        <taxon>Paracoccaceae</taxon>
        <taxon>Pseudorhodobacter</taxon>
    </lineage>
</organism>
<proteinExistence type="predicted"/>
<protein>
    <submittedName>
        <fullName evidence="1">Uncharacterized protein</fullName>
    </submittedName>
</protein>
<evidence type="ECO:0000313" key="1">
    <source>
        <dbReference type="EMBL" id="SEN10263.1"/>
    </source>
</evidence>
<name>A0A1H8DSR3_9RHOB</name>
<dbReference type="OrthoDB" id="9342475at2"/>
<gene>
    <name evidence="1" type="ORF">SAMN05216227_1007119</name>
</gene>